<dbReference type="RefSeq" id="WP_049479251.1">
    <property type="nucleotide sequence ID" value="NZ_CAMHZT010000003.1"/>
</dbReference>
<organism evidence="1 2">
    <name type="scientific">Streptococcus mitis</name>
    <dbReference type="NCBI Taxonomy" id="28037"/>
    <lineage>
        <taxon>Bacteria</taxon>
        <taxon>Bacillati</taxon>
        <taxon>Bacillota</taxon>
        <taxon>Bacilli</taxon>
        <taxon>Lactobacillales</taxon>
        <taxon>Streptococcaceae</taxon>
        <taxon>Streptococcus</taxon>
        <taxon>Streptococcus mitis group</taxon>
    </lineage>
</organism>
<sequence length="113" mass="12035">MSEISVGGVALASPVEISINNEIIWSSSTGRSASGLMTGDVIAEKRTFSIKWGIITEAERNLIKSKLVAGFFTANILGQSITGYRGTITETVMGRLSDGVTYYNGLSVSIIEQ</sequence>
<reference evidence="1 2" key="1">
    <citation type="submission" date="2016-01" db="EMBL/GenBank/DDBJ databases">
        <title>Highly variable Streptococcus oralis are common among viridans streptococci isolated from primates.</title>
        <authorList>
            <person name="Denapaite D."/>
            <person name="Rieger M."/>
            <person name="Koendgen S."/>
            <person name="Brueckner R."/>
            <person name="Ochigava I."/>
            <person name="Kappeler P."/>
            <person name="Maetz-Rensing K."/>
            <person name="Leendertz F."/>
            <person name="Hakenbeck R."/>
        </authorList>
    </citation>
    <scope>NUCLEOTIDE SEQUENCE [LARGE SCALE GENOMIC DNA]</scope>
    <source>
        <strain evidence="1 2">DD22</strain>
    </source>
</reference>
<evidence type="ECO:0008006" key="3">
    <source>
        <dbReference type="Google" id="ProtNLM"/>
    </source>
</evidence>
<dbReference type="AlphaFoldDB" id="A0A139R8K7"/>
<protein>
    <recommendedName>
        <fullName evidence="3">Prophage protein</fullName>
    </recommendedName>
</protein>
<evidence type="ECO:0000313" key="2">
    <source>
        <dbReference type="Proteomes" id="UP000070779"/>
    </source>
</evidence>
<proteinExistence type="predicted"/>
<gene>
    <name evidence="1" type="ORF">SMIDD22_01682</name>
</gene>
<comment type="caution">
    <text evidence="1">The sequence shown here is derived from an EMBL/GenBank/DDBJ whole genome shotgun (WGS) entry which is preliminary data.</text>
</comment>
<dbReference type="Proteomes" id="UP000070779">
    <property type="component" value="Unassembled WGS sequence"/>
</dbReference>
<dbReference type="EMBL" id="LQZD01000423">
    <property type="protein sequence ID" value="KXU11048.1"/>
    <property type="molecule type" value="Genomic_DNA"/>
</dbReference>
<evidence type="ECO:0000313" key="1">
    <source>
        <dbReference type="EMBL" id="KXU11048.1"/>
    </source>
</evidence>
<accession>A0A139R8K7</accession>
<dbReference type="PATRIC" id="fig|28037.238.peg.1998"/>
<name>A0A139R8K7_STRMT</name>